<name>A0A5D3DV65_CUCMM</name>
<accession>A0A5D3DV65</accession>
<protein>
    <submittedName>
        <fullName evidence="1">Uncharacterized protein</fullName>
    </submittedName>
</protein>
<dbReference type="EMBL" id="SSTD01002870">
    <property type="protein sequence ID" value="TYK27249.1"/>
    <property type="molecule type" value="Genomic_DNA"/>
</dbReference>
<evidence type="ECO:0000313" key="1">
    <source>
        <dbReference type="EMBL" id="TYK27249.1"/>
    </source>
</evidence>
<proteinExistence type="predicted"/>
<organism evidence="1 2">
    <name type="scientific">Cucumis melo var. makuwa</name>
    <name type="common">Oriental melon</name>
    <dbReference type="NCBI Taxonomy" id="1194695"/>
    <lineage>
        <taxon>Eukaryota</taxon>
        <taxon>Viridiplantae</taxon>
        <taxon>Streptophyta</taxon>
        <taxon>Embryophyta</taxon>
        <taxon>Tracheophyta</taxon>
        <taxon>Spermatophyta</taxon>
        <taxon>Magnoliopsida</taxon>
        <taxon>eudicotyledons</taxon>
        <taxon>Gunneridae</taxon>
        <taxon>Pentapetalae</taxon>
        <taxon>rosids</taxon>
        <taxon>fabids</taxon>
        <taxon>Cucurbitales</taxon>
        <taxon>Cucurbitaceae</taxon>
        <taxon>Benincaseae</taxon>
        <taxon>Cucumis</taxon>
    </lineage>
</organism>
<reference evidence="1 2" key="1">
    <citation type="submission" date="2019-08" db="EMBL/GenBank/DDBJ databases">
        <title>Draft genome sequences of two oriental melons (Cucumis melo L. var makuwa).</title>
        <authorList>
            <person name="Kwon S.-Y."/>
        </authorList>
    </citation>
    <scope>NUCLEOTIDE SEQUENCE [LARGE SCALE GENOMIC DNA]</scope>
    <source>
        <strain evidence="2">cv. Chang Bougi</strain>
        <tissue evidence="1">Leaf</tissue>
    </source>
</reference>
<gene>
    <name evidence="1" type="ORF">E5676_scaffold244G00120</name>
</gene>
<dbReference type="Proteomes" id="UP000321947">
    <property type="component" value="Unassembled WGS sequence"/>
</dbReference>
<dbReference type="AlphaFoldDB" id="A0A5D3DV65"/>
<evidence type="ECO:0000313" key="2">
    <source>
        <dbReference type="Proteomes" id="UP000321947"/>
    </source>
</evidence>
<sequence length="114" mass="12896">METLTNLEEGAASWMIFEGKGRWGLEHRKRFSIQEEETWTGTLREQRCSNVHGSNNRWRSKTGKLRVAAANSIQGEETKETMMGTGTFTGEDLQKPIKEFHIVCGGVKPHGVME</sequence>
<comment type="caution">
    <text evidence="1">The sequence shown here is derived from an EMBL/GenBank/DDBJ whole genome shotgun (WGS) entry which is preliminary data.</text>
</comment>